<dbReference type="Pfam" id="PF01965">
    <property type="entry name" value="DJ-1_PfpI"/>
    <property type="match status" value="1"/>
</dbReference>
<dbReference type="InterPro" id="IPR018062">
    <property type="entry name" value="HTH_AraC-typ_CS"/>
</dbReference>
<dbReference type="PANTHER" id="PTHR43130:SF3">
    <property type="entry name" value="HTH-TYPE TRANSCRIPTIONAL REGULATOR RV1931C"/>
    <property type="match status" value="1"/>
</dbReference>
<dbReference type="SUPFAM" id="SSF46689">
    <property type="entry name" value="Homeodomain-like"/>
    <property type="match status" value="2"/>
</dbReference>
<evidence type="ECO:0000256" key="2">
    <source>
        <dbReference type="ARBA" id="ARBA00023125"/>
    </source>
</evidence>
<dbReference type="GO" id="GO:0003700">
    <property type="term" value="F:DNA-binding transcription factor activity"/>
    <property type="evidence" value="ECO:0007669"/>
    <property type="project" value="InterPro"/>
</dbReference>
<dbReference type="EMBL" id="FOFR01000030">
    <property type="protein sequence ID" value="SES28118.1"/>
    <property type="molecule type" value="Genomic_DNA"/>
</dbReference>
<evidence type="ECO:0000256" key="3">
    <source>
        <dbReference type="ARBA" id="ARBA00023163"/>
    </source>
</evidence>
<gene>
    <name evidence="5" type="ORF">SAMN05216188_13027</name>
</gene>
<dbReference type="AlphaFoldDB" id="A0A1H9W2N3"/>
<dbReference type="SUPFAM" id="SSF52317">
    <property type="entry name" value="Class I glutamine amidotransferase-like"/>
    <property type="match status" value="1"/>
</dbReference>
<dbReference type="CDD" id="cd03137">
    <property type="entry name" value="GATase1_AraC_1"/>
    <property type="match status" value="1"/>
</dbReference>
<name>A0A1H9W2N3_9PSEU</name>
<dbReference type="Pfam" id="PF12833">
    <property type="entry name" value="HTH_18"/>
    <property type="match status" value="1"/>
</dbReference>
<dbReference type="InterPro" id="IPR052158">
    <property type="entry name" value="INH-QAR"/>
</dbReference>
<keyword evidence="2" id="KW-0238">DNA-binding</keyword>
<dbReference type="Gene3D" id="1.10.10.60">
    <property type="entry name" value="Homeodomain-like"/>
    <property type="match status" value="1"/>
</dbReference>
<evidence type="ECO:0000313" key="5">
    <source>
        <dbReference type="EMBL" id="SES28118.1"/>
    </source>
</evidence>
<dbReference type="InterPro" id="IPR002818">
    <property type="entry name" value="DJ-1/PfpI"/>
</dbReference>
<dbReference type="PROSITE" id="PS00041">
    <property type="entry name" value="HTH_ARAC_FAMILY_1"/>
    <property type="match status" value="1"/>
</dbReference>
<organism evidence="5 6">
    <name type="scientific">Lentzea xinjiangensis</name>
    <dbReference type="NCBI Taxonomy" id="402600"/>
    <lineage>
        <taxon>Bacteria</taxon>
        <taxon>Bacillati</taxon>
        <taxon>Actinomycetota</taxon>
        <taxon>Actinomycetes</taxon>
        <taxon>Pseudonocardiales</taxon>
        <taxon>Pseudonocardiaceae</taxon>
        <taxon>Lentzea</taxon>
    </lineage>
</organism>
<dbReference type="Gene3D" id="3.40.50.880">
    <property type="match status" value="1"/>
</dbReference>
<keyword evidence="1" id="KW-0805">Transcription regulation</keyword>
<sequence>MVAVLALPDTIAFDLATPVEVFGRALLPDGSPAYEVVVCGSSPTVQAGPIRVTTDAGLDALACAGTVVVPGRNTADAPVPPAVLTALRTAAGRGTRIASICVGAFVLAEAGMLDGLAATTHWRAADALARRYPSIRVDPSVLYIDNGQVVTSAGAAAGLDLCLHLVERDHGVAVAAAAARLAVASVHRDGGQAQFIRQERPAGSSPSLAPLLDWIERHAHRPLTLAEIAAEARVSVRTLNRRFADELRQSPIAWLTGVRLRHAQELLEGTDQGVGQIARATGFPTDSNFRAQFTRTVGVAPSAYRRSFRGPARRTTAG</sequence>
<dbReference type="GO" id="GO:0043565">
    <property type="term" value="F:sequence-specific DNA binding"/>
    <property type="evidence" value="ECO:0007669"/>
    <property type="project" value="InterPro"/>
</dbReference>
<dbReference type="PROSITE" id="PS01124">
    <property type="entry name" value="HTH_ARAC_FAMILY_2"/>
    <property type="match status" value="1"/>
</dbReference>
<proteinExistence type="predicted"/>
<evidence type="ECO:0000259" key="4">
    <source>
        <dbReference type="PROSITE" id="PS01124"/>
    </source>
</evidence>
<dbReference type="STRING" id="402600.SAMN05216188_13027"/>
<dbReference type="InterPro" id="IPR009057">
    <property type="entry name" value="Homeodomain-like_sf"/>
</dbReference>
<evidence type="ECO:0000256" key="1">
    <source>
        <dbReference type="ARBA" id="ARBA00023015"/>
    </source>
</evidence>
<dbReference type="PANTHER" id="PTHR43130">
    <property type="entry name" value="ARAC-FAMILY TRANSCRIPTIONAL REGULATOR"/>
    <property type="match status" value="1"/>
</dbReference>
<dbReference type="RefSeq" id="WP_245778331.1">
    <property type="nucleotide sequence ID" value="NZ_FOFR01000030.1"/>
</dbReference>
<dbReference type="SMART" id="SM00342">
    <property type="entry name" value="HTH_ARAC"/>
    <property type="match status" value="1"/>
</dbReference>
<dbReference type="Proteomes" id="UP000199352">
    <property type="component" value="Unassembled WGS sequence"/>
</dbReference>
<feature type="domain" description="HTH araC/xylS-type" evidence="4">
    <location>
        <begin position="209"/>
        <end position="307"/>
    </location>
</feature>
<keyword evidence="3" id="KW-0804">Transcription</keyword>
<dbReference type="InterPro" id="IPR018060">
    <property type="entry name" value="HTH_AraC"/>
</dbReference>
<accession>A0A1H9W2N3</accession>
<evidence type="ECO:0000313" key="6">
    <source>
        <dbReference type="Proteomes" id="UP000199352"/>
    </source>
</evidence>
<keyword evidence="6" id="KW-1185">Reference proteome</keyword>
<reference evidence="6" key="1">
    <citation type="submission" date="2016-10" db="EMBL/GenBank/DDBJ databases">
        <authorList>
            <person name="Varghese N."/>
            <person name="Submissions S."/>
        </authorList>
    </citation>
    <scope>NUCLEOTIDE SEQUENCE [LARGE SCALE GENOMIC DNA]</scope>
    <source>
        <strain evidence="6">CGMCC 4.3525</strain>
    </source>
</reference>
<dbReference type="InterPro" id="IPR029062">
    <property type="entry name" value="Class_I_gatase-like"/>
</dbReference>
<protein>
    <submittedName>
        <fullName evidence="5">Transcriptional regulator, AraC family with amidase-like domain</fullName>
    </submittedName>
</protein>